<keyword evidence="4 7" id="KW-0863">Zinc-finger</keyword>
<evidence type="ECO:0000259" key="9">
    <source>
        <dbReference type="PROSITE" id="PS50157"/>
    </source>
</evidence>
<dbReference type="Gene3D" id="3.30.160.60">
    <property type="entry name" value="Classic Zinc Finger"/>
    <property type="match status" value="2"/>
</dbReference>
<protein>
    <recommendedName>
        <fullName evidence="9">C2H2-type domain-containing protein</fullName>
    </recommendedName>
</protein>
<comment type="subcellular location">
    <subcellularLocation>
        <location evidence="1">Nucleus</location>
    </subcellularLocation>
</comment>
<reference evidence="10" key="1">
    <citation type="journal article" date="2023" name="BMC Genomics">
        <title>Chromosome-level genome assemblies of Cutaneotrichosporon spp. (Trichosporonales, Basidiomycota) reveal imbalanced evolution between nucleotide sequences and chromosome synteny.</title>
        <authorList>
            <person name="Kobayashi Y."/>
            <person name="Kayamori A."/>
            <person name="Aoki K."/>
            <person name="Shiwa Y."/>
            <person name="Matsutani M."/>
            <person name="Fujita N."/>
            <person name="Sugita T."/>
            <person name="Iwasaki W."/>
            <person name="Tanaka N."/>
            <person name="Takashima M."/>
        </authorList>
    </citation>
    <scope>NUCLEOTIDE SEQUENCE</scope>
    <source>
        <strain evidence="10">HIS016</strain>
    </source>
</reference>
<dbReference type="PANTHER" id="PTHR24394:SF44">
    <property type="entry name" value="ZINC FINGER PROTEIN 271-LIKE"/>
    <property type="match status" value="1"/>
</dbReference>
<feature type="region of interest" description="Disordered" evidence="8">
    <location>
        <begin position="268"/>
        <end position="461"/>
    </location>
</feature>
<feature type="compositionally biased region" description="Low complexity" evidence="8">
    <location>
        <begin position="115"/>
        <end position="124"/>
    </location>
</feature>
<evidence type="ECO:0000313" key="10">
    <source>
        <dbReference type="EMBL" id="GMK57286.1"/>
    </source>
</evidence>
<dbReference type="PANTHER" id="PTHR24394">
    <property type="entry name" value="ZINC FINGER PROTEIN"/>
    <property type="match status" value="1"/>
</dbReference>
<comment type="caution">
    <text evidence="10">The sequence shown here is derived from an EMBL/GenBank/DDBJ whole genome shotgun (WGS) entry which is preliminary data.</text>
</comment>
<keyword evidence="6" id="KW-0539">Nucleus</keyword>
<feature type="domain" description="C2H2-type" evidence="9">
    <location>
        <begin position="233"/>
        <end position="251"/>
    </location>
</feature>
<dbReference type="SMART" id="SM00355">
    <property type="entry name" value="ZnF_C2H2"/>
    <property type="match status" value="2"/>
</dbReference>
<evidence type="ECO:0000256" key="1">
    <source>
        <dbReference type="ARBA" id="ARBA00004123"/>
    </source>
</evidence>
<feature type="compositionally biased region" description="Polar residues" evidence="8">
    <location>
        <begin position="343"/>
        <end position="358"/>
    </location>
</feature>
<dbReference type="Pfam" id="PF00096">
    <property type="entry name" value="zf-C2H2"/>
    <property type="match status" value="2"/>
</dbReference>
<keyword evidence="2" id="KW-0479">Metal-binding</keyword>
<evidence type="ECO:0000313" key="11">
    <source>
        <dbReference type="Proteomes" id="UP001222932"/>
    </source>
</evidence>
<evidence type="ECO:0000256" key="4">
    <source>
        <dbReference type="ARBA" id="ARBA00022771"/>
    </source>
</evidence>
<feature type="compositionally biased region" description="Low complexity" evidence="8">
    <location>
        <begin position="323"/>
        <end position="332"/>
    </location>
</feature>
<dbReference type="AlphaFoldDB" id="A0AAD3TVG5"/>
<reference evidence="10" key="2">
    <citation type="submission" date="2023-06" db="EMBL/GenBank/DDBJ databases">
        <authorList>
            <person name="Kobayashi Y."/>
            <person name="Kayamori A."/>
            <person name="Aoki K."/>
            <person name="Shiwa Y."/>
            <person name="Fujita N."/>
            <person name="Sugita T."/>
            <person name="Iwasaki W."/>
            <person name="Tanaka N."/>
            <person name="Takashima M."/>
        </authorList>
    </citation>
    <scope>NUCLEOTIDE SEQUENCE</scope>
    <source>
        <strain evidence="10">HIS016</strain>
    </source>
</reference>
<feature type="compositionally biased region" description="Low complexity" evidence="8">
    <location>
        <begin position="80"/>
        <end position="95"/>
    </location>
</feature>
<evidence type="ECO:0000256" key="2">
    <source>
        <dbReference type="ARBA" id="ARBA00022723"/>
    </source>
</evidence>
<dbReference type="EMBL" id="BTCM01000004">
    <property type="protein sequence ID" value="GMK57286.1"/>
    <property type="molecule type" value="Genomic_DNA"/>
</dbReference>
<evidence type="ECO:0000256" key="3">
    <source>
        <dbReference type="ARBA" id="ARBA00022737"/>
    </source>
</evidence>
<sequence>MTQHQSDQTAVPHVNHEFYYRAPPPNGTAPSAAGAAFPPYAGSHPVGYRTISGATDTSRAPPPAPLRNVPTYANVPNGMSSHPSPTTATSPYPGSGYPMRSPYGAQPSPRGGGSLSQQQQQQQQAYYYPMQPQAVDMPRSLTYPNAYGNGPYSYNVPMSAPLNQGDPGMPGLHRHASATAIPTMGGPPTMTYAFASRLPLTDRPFKCDQCVQSFNRNHDLKRHKRIHLAIKPFNCETCGKTFSRKDALRRHWMVRGCRGEEGATALITPTYNLNGPPPELSPGPDGGSNHSSTPSTGNGSKLAYGSNMPGFNHPSAPPPLSSLPPRQSSDPQILLTPNDIKDSANSASLDRNPETPSSAYFDGTRKDVVGIPDSATSSTFSRYGVSPKDEPRHHPYRRTLPSPAALAAPPMDNRSLFDNRPMFSIPYQPTGSHHVAASDDDLSKDTSSNGSPENAWARAPY</sequence>
<dbReference type="FunFam" id="3.30.160.60:FF:001781">
    <property type="entry name" value="zinc finger protein 496 isoform X2"/>
    <property type="match status" value="1"/>
</dbReference>
<dbReference type="InterPro" id="IPR013087">
    <property type="entry name" value="Znf_C2H2_type"/>
</dbReference>
<dbReference type="GO" id="GO:0008270">
    <property type="term" value="F:zinc ion binding"/>
    <property type="evidence" value="ECO:0007669"/>
    <property type="project" value="UniProtKB-KW"/>
</dbReference>
<dbReference type="Proteomes" id="UP001222932">
    <property type="component" value="Unassembled WGS sequence"/>
</dbReference>
<feature type="compositionally biased region" description="Low complexity" evidence="8">
    <location>
        <begin position="400"/>
        <end position="410"/>
    </location>
</feature>
<gene>
    <name evidence="10" type="ORF">CspeluHIS016_0401200</name>
</gene>
<dbReference type="PROSITE" id="PS50157">
    <property type="entry name" value="ZINC_FINGER_C2H2_2"/>
    <property type="match status" value="2"/>
</dbReference>
<feature type="region of interest" description="Disordered" evidence="8">
    <location>
        <begin position="1"/>
        <end position="35"/>
    </location>
</feature>
<proteinExistence type="predicted"/>
<feature type="domain" description="C2H2-type" evidence="9">
    <location>
        <begin position="205"/>
        <end position="232"/>
    </location>
</feature>
<dbReference type="SUPFAM" id="SSF57667">
    <property type="entry name" value="beta-beta-alpha zinc fingers"/>
    <property type="match status" value="1"/>
</dbReference>
<dbReference type="FunFam" id="3.30.160.60:FF:000038">
    <property type="entry name" value="Zinc finger protein 624"/>
    <property type="match status" value="1"/>
</dbReference>
<evidence type="ECO:0000256" key="6">
    <source>
        <dbReference type="ARBA" id="ARBA00023242"/>
    </source>
</evidence>
<evidence type="ECO:0000256" key="5">
    <source>
        <dbReference type="ARBA" id="ARBA00022833"/>
    </source>
</evidence>
<dbReference type="GO" id="GO:0000981">
    <property type="term" value="F:DNA-binding transcription factor activity, RNA polymerase II-specific"/>
    <property type="evidence" value="ECO:0007669"/>
    <property type="project" value="TreeGrafter"/>
</dbReference>
<evidence type="ECO:0000256" key="8">
    <source>
        <dbReference type="SAM" id="MobiDB-lite"/>
    </source>
</evidence>
<organism evidence="10 11">
    <name type="scientific">Cutaneotrichosporon spelunceum</name>
    <dbReference type="NCBI Taxonomy" id="1672016"/>
    <lineage>
        <taxon>Eukaryota</taxon>
        <taxon>Fungi</taxon>
        <taxon>Dikarya</taxon>
        <taxon>Basidiomycota</taxon>
        <taxon>Agaricomycotina</taxon>
        <taxon>Tremellomycetes</taxon>
        <taxon>Trichosporonales</taxon>
        <taxon>Trichosporonaceae</taxon>
        <taxon>Cutaneotrichosporon</taxon>
    </lineage>
</organism>
<feature type="region of interest" description="Disordered" evidence="8">
    <location>
        <begin position="48"/>
        <end position="124"/>
    </location>
</feature>
<evidence type="ECO:0000256" key="7">
    <source>
        <dbReference type="PROSITE-ProRule" id="PRU00042"/>
    </source>
</evidence>
<keyword evidence="11" id="KW-1185">Reference proteome</keyword>
<keyword evidence="3" id="KW-0677">Repeat</keyword>
<dbReference type="PROSITE" id="PS00028">
    <property type="entry name" value="ZINC_FINGER_C2H2_1"/>
    <property type="match status" value="1"/>
</dbReference>
<feature type="compositionally biased region" description="Polar residues" evidence="8">
    <location>
        <begin position="288"/>
        <end position="299"/>
    </location>
</feature>
<dbReference type="InterPro" id="IPR036236">
    <property type="entry name" value="Znf_C2H2_sf"/>
</dbReference>
<name>A0AAD3TVG5_9TREE</name>
<dbReference type="GO" id="GO:0005634">
    <property type="term" value="C:nucleus"/>
    <property type="evidence" value="ECO:0007669"/>
    <property type="project" value="UniProtKB-SubCell"/>
</dbReference>
<keyword evidence="5" id="KW-0862">Zinc</keyword>
<accession>A0AAD3TVG5</accession>